<feature type="domain" description="Peptidase M16 C-terminal" evidence="4">
    <location>
        <begin position="190"/>
        <end position="368"/>
    </location>
</feature>
<organism evidence="5 6">
    <name type="scientific">Actinomadura vinacea</name>
    <dbReference type="NCBI Taxonomy" id="115336"/>
    <lineage>
        <taxon>Bacteria</taxon>
        <taxon>Bacillati</taxon>
        <taxon>Actinomycetota</taxon>
        <taxon>Actinomycetes</taxon>
        <taxon>Streptosporangiales</taxon>
        <taxon>Thermomonosporaceae</taxon>
        <taxon>Actinomadura</taxon>
    </lineage>
</organism>
<evidence type="ECO:0000313" key="6">
    <source>
        <dbReference type="Proteomes" id="UP001501231"/>
    </source>
</evidence>
<reference evidence="5 6" key="1">
    <citation type="journal article" date="2019" name="Int. J. Syst. Evol. Microbiol.">
        <title>The Global Catalogue of Microorganisms (GCM) 10K type strain sequencing project: providing services to taxonomists for standard genome sequencing and annotation.</title>
        <authorList>
            <consortium name="The Broad Institute Genomics Platform"/>
            <consortium name="The Broad Institute Genome Sequencing Center for Infectious Disease"/>
            <person name="Wu L."/>
            <person name="Ma J."/>
        </authorList>
    </citation>
    <scope>NUCLEOTIDE SEQUENCE [LARGE SCALE GENOMIC DNA]</scope>
    <source>
        <strain evidence="5 6">JCM 3325</strain>
    </source>
</reference>
<evidence type="ECO:0000313" key="5">
    <source>
        <dbReference type="EMBL" id="GAA2457814.1"/>
    </source>
</evidence>
<dbReference type="Gene3D" id="3.30.830.10">
    <property type="entry name" value="Metalloenzyme, LuxS/M16 peptidase-like"/>
    <property type="match status" value="2"/>
</dbReference>
<comment type="caution">
    <text evidence="5">The sequence shown here is derived from an EMBL/GenBank/DDBJ whole genome shotgun (WGS) entry which is preliminary data.</text>
</comment>
<dbReference type="InterPro" id="IPR011765">
    <property type="entry name" value="Pept_M16_N"/>
</dbReference>
<evidence type="ECO:0000259" key="4">
    <source>
        <dbReference type="Pfam" id="PF05193"/>
    </source>
</evidence>
<proteinExistence type="inferred from homology"/>
<gene>
    <name evidence="5" type="ORF">GCM10010191_91960</name>
</gene>
<dbReference type="PANTHER" id="PTHR11851:SF49">
    <property type="entry name" value="MITOCHONDRIAL-PROCESSING PEPTIDASE SUBUNIT ALPHA"/>
    <property type="match status" value="1"/>
</dbReference>
<dbReference type="InterPro" id="IPR007863">
    <property type="entry name" value="Peptidase_M16_C"/>
</dbReference>
<dbReference type="SUPFAM" id="SSF63411">
    <property type="entry name" value="LuxS/MPP-like metallohydrolase"/>
    <property type="match status" value="2"/>
</dbReference>
<evidence type="ECO:0000256" key="1">
    <source>
        <dbReference type="ARBA" id="ARBA00007261"/>
    </source>
</evidence>
<comment type="similarity">
    <text evidence="1">Belongs to the peptidase M16 family.</text>
</comment>
<accession>A0ABN3KER7</accession>
<keyword evidence="6" id="KW-1185">Reference proteome</keyword>
<protein>
    <submittedName>
        <fullName evidence="5">Pitrilysin family protein</fullName>
    </submittedName>
</protein>
<dbReference type="Proteomes" id="UP001501231">
    <property type="component" value="Unassembled WGS sequence"/>
</dbReference>
<evidence type="ECO:0000256" key="2">
    <source>
        <dbReference type="SAM" id="MobiDB-lite"/>
    </source>
</evidence>
<sequence>MTLPARVQEPGTTQTIHSGEGGAGAVRRTVLPGGLRVITESMPTVRSAAFGVWAAVGSRDESPEDAGASHYLEHVLFKGTRRRSALEISAAIDAVGGDLNAFTAKEYTCYYARVLDDDLPLAADVVSDMVASSVNRPEDVEAERGVILEEIHMRDDDPGDLIHDEFSIALYGDAPLGRPILGTVESINALTRDRIHGYYEHHYVPSDLVVAVAGNIDHDQVVRLVERAFADRLTGGDRPSPPRVDGEPVPATPSVRVLDKDTEQAHVVIGGVGVSRTDERRFALAVLNAALGGGMSSRLFQEIREKRGLAYSVYSYTSQYADTGIFGVYAGCQPGKVDEVLSICRDEIARIADQGVEGEELDRGKGQLRGAMVLGLEDSGSRMSRIGKSELVYESLLPVDEVLARIEAVTPDDIRAVAQSVLGAPQALTVIGPFGDRDFTL</sequence>
<dbReference type="Pfam" id="PF00675">
    <property type="entry name" value="Peptidase_M16"/>
    <property type="match status" value="1"/>
</dbReference>
<name>A0ABN3KER7_9ACTN</name>
<feature type="region of interest" description="Disordered" evidence="2">
    <location>
        <begin position="1"/>
        <end position="22"/>
    </location>
</feature>
<dbReference type="InterPro" id="IPR011249">
    <property type="entry name" value="Metalloenz_LuxS/M16"/>
</dbReference>
<dbReference type="InterPro" id="IPR050361">
    <property type="entry name" value="MPP/UQCRC_Complex"/>
</dbReference>
<evidence type="ECO:0000259" key="3">
    <source>
        <dbReference type="Pfam" id="PF00675"/>
    </source>
</evidence>
<dbReference type="EMBL" id="BAAARW010000048">
    <property type="protein sequence ID" value="GAA2457814.1"/>
    <property type="molecule type" value="Genomic_DNA"/>
</dbReference>
<feature type="domain" description="Peptidase M16 N-terminal" evidence="3">
    <location>
        <begin position="36"/>
        <end position="183"/>
    </location>
</feature>
<dbReference type="PANTHER" id="PTHR11851">
    <property type="entry name" value="METALLOPROTEASE"/>
    <property type="match status" value="1"/>
</dbReference>
<dbReference type="Pfam" id="PF05193">
    <property type="entry name" value="Peptidase_M16_C"/>
    <property type="match status" value="1"/>
</dbReference>
<dbReference type="RefSeq" id="WP_344598215.1">
    <property type="nucleotide sequence ID" value="NZ_BAAARW010000048.1"/>
</dbReference>